<gene>
    <name evidence="3" type="ORF">DFR51_1201</name>
    <name evidence="2" type="ORF">SmB9_22730</name>
</gene>
<evidence type="ECO:0008006" key="6">
    <source>
        <dbReference type="Google" id="ProtNLM"/>
    </source>
</evidence>
<sequence length="92" mass="9452">MIVRYGIAALATLLAAAPVAAEPVENGSEVAALLSDLEGRCWAVDIDGAILDADAMAQIEGPIDIELECVMSELKPASASANHKVPLPANVI</sequence>
<dbReference type="Proteomes" id="UP000276029">
    <property type="component" value="Unassembled WGS sequence"/>
</dbReference>
<name>A0AAD1G1E9_SPHMI</name>
<evidence type="ECO:0000313" key="2">
    <source>
        <dbReference type="EMBL" id="BBE34615.1"/>
    </source>
</evidence>
<accession>A0AAD1G1E9</accession>
<feature type="chain" id="PRO_5041938236" description="YpeB-like protein with protease inhibitory function" evidence="1">
    <location>
        <begin position="22"/>
        <end position="92"/>
    </location>
</feature>
<organism evidence="2 4">
    <name type="scientific">Sphingosinicella microcystinivorans</name>
    <dbReference type="NCBI Taxonomy" id="335406"/>
    <lineage>
        <taxon>Bacteria</taxon>
        <taxon>Pseudomonadati</taxon>
        <taxon>Pseudomonadota</taxon>
        <taxon>Alphaproteobacteria</taxon>
        <taxon>Sphingomonadales</taxon>
        <taxon>Sphingosinicellaceae</taxon>
        <taxon>Sphingosinicella</taxon>
    </lineage>
</organism>
<evidence type="ECO:0000313" key="5">
    <source>
        <dbReference type="Proteomes" id="UP000276029"/>
    </source>
</evidence>
<evidence type="ECO:0000313" key="4">
    <source>
        <dbReference type="Proteomes" id="UP000275727"/>
    </source>
</evidence>
<keyword evidence="1" id="KW-0732">Signal</keyword>
<protein>
    <recommendedName>
        <fullName evidence="6">YpeB-like protein with protease inhibitory function</fullName>
    </recommendedName>
</protein>
<reference evidence="3 5" key="2">
    <citation type="submission" date="2018-10" db="EMBL/GenBank/DDBJ databases">
        <title>Genomic Encyclopedia of Type Strains, Phase IV (KMG-IV): sequencing the most valuable type-strain genomes for metagenomic binning, comparative biology and taxonomic classification.</title>
        <authorList>
            <person name="Goeker M."/>
        </authorList>
    </citation>
    <scope>NUCLEOTIDE SEQUENCE [LARGE SCALE GENOMIC DNA]</scope>
    <source>
        <strain evidence="3 5">DSM 19791</strain>
    </source>
</reference>
<dbReference type="EMBL" id="RBWX01000007">
    <property type="protein sequence ID" value="RKS91635.1"/>
    <property type="molecule type" value="Genomic_DNA"/>
</dbReference>
<dbReference type="Proteomes" id="UP000275727">
    <property type="component" value="Chromosome"/>
</dbReference>
<evidence type="ECO:0000256" key="1">
    <source>
        <dbReference type="SAM" id="SignalP"/>
    </source>
</evidence>
<keyword evidence="5" id="KW-1185">Reference proteome</keyword>
<evidence type="ECO:0000313" key="3">
    <source>
        <dbReference type="EMBL" id="RKS91635.1"/>
    </source>
</evidence>
<dbReference type="AlphaFoldDB" id="A0AAD1G1E9"/>
<dbReference type="EMBL" id="AP018711">
    <property type="protein sequence ID" value="BBE34615.1"/>
    <property type="molecule type" value="Genomic_DNA"/>
</dbReference>
<reference evidence="2 4" key="1">
    <citation type="submission" date="2018-06" db="EMBL/GenBank/DDBJ databases">
        <title>Complete Genome Sequence of the Microcystin-Degrading Bacterium Sphingosinicella microcystinivorans Strain B-9.</title>
        <authorList>
            <person name="Jin H."/>
            <person name="Nishizawa T."/>
            <person name="Guo Y."/>
            <person name="Nishizawa A."/>
            <person name="Park H."/>
            <person name="Kato H."/>
            <person name="Tsuji K."/>
            <person name="Harada K."/>
        </authorList>
    </citation>
    <scope>NUCLEOTIDE SEQUENCE [LARGE SCALE GENOMIC DNA]</scope>
    <source>
        <strain evidence="2 4">B9</strain>
    </source>
</reference>
<proteinExistence type="predicted"/>
<dbReference type="KEGG" id="smic:SmB9_22730"/>
<feature type="signal peptide" evidence="1">
    <location>
        <begin position="1"/>
        <end position="21"/>
    </location>
</feature>
<dbReference type="RefSeq" id="WP_121048065.1">
    <property type="nucleotide sequence ID" value="NZ_AP018711.1"/>
</dbReference>